<comment type="similarity">
    <text evidence="7">Belongs to the binding-protein-dependent transport system permease family.</text>
</comment>
<feature type="transmembrane region" description="Helical" evidence="7">
    <location>
        <begin position="164"/>
        <end position="186"/>
    </location>
</feature>
<evidence type="ECO:0000256" key="4">
    <source>
        <dbReference type="ARBA" id="ARBA00022692"/>
    </source>
</evidence>
<dbReference type="GO" id="GO:0005886">
    <property type="term" value="C:plasma membrane"/>
    <property type="evidence" value="ECO:0007669"/>
    <property type="project" value="UniProtKB-SubCell"/>
</dbReference>
<dbReference type="Proteomes" id="UP000824140">
    <property type="component" value="Unassembled WGS sequence"/>
</dbReference>
<dbReference type="SUPFAM" id="SSF161098">
    <property type="entry name" value="MetI-like"/>
    <property type="match status" value="1"/>
</dbReference>
<evidence type="ECO:0000256" key="7">
    <source>
        <dbReference type="RuleBase" id="RU363032"/>
    </source>
</evidence>
<keyword evidence="3" id="KW-1003">Cell membrane</keyword>
<reference evidence="9" key="1">
    <citation type="submission" date="2020-10" db="EMBL/GenBank/DDBJ databases">
        <authorList>
            <person name="Gilroy R."/>
        </authorList>
    </citation>
    <scope>NUCLEOTIDE SEQUENCE</scope>
    <source>
        <strain evidence="9">13766</strain>
    </source>
</reference>
<evidence type="ECO:0000256" key="5">
    <source>
        <dbReference type="ARBA" id="ARBA00022989"/>
    </source>
</evidence>
<feature type="transmembrane region" description="Helical" evidence="7">
    <location>
        <begin position="242"/>
        <end position="262"/>
    </location>
</feature>
<evidence type="ECO:0000256" key="3">
    <source>
        <dbReference type="ARBA" id="ARBA00022475"/>
    </source>
</evidence>
<dbReference type="Pfam" id="PF00528">
    <property type="entry name" value="BPD_transp_1"/>
    <property type="match status" value="1"/>
</dbReference>
<keyword evidence="6 7" id="KW-0472">Membrane</keyword>
<feature type="transmembrane region" description="Helical" evidence="7">
    <location>
        <begin position="60"/>
        <end position="79"/>
    </location>
</feature>
<keyword evidence="2 7" id="KW-0813">Transport</keyword>
<evidence type="ECO:0000256" key="6">
    <source>
        <dbReference type="ARBA" id="ARBA00023136"/>
    </source>
</evidence>
<dbReference type="AlphaFoldDB" id="A0A9D1K866"/>
<keyword evidence="4 7" id="KW-0812">Transmembrane</keyword>
<evidence type="ECO:0000256" key="2">
    <source>
        <dbReference type="ARBA" id="ARBA00022448"/>
    </source>
</evidence>
<feature type="transmembrane region" description="Helical" evidence="7">
    <location>
        <begin position="91"/>
        <end position="111"/>
    </location>
</feature>
<evidence type="ECO:0000259" key="8">
    <source>
        <dbReference type="PROSITE" id="PS50928"/>
    </source>
</evidence>
<dbReference type="PANTHER" id="PTHR43744:SF9">
    <property type="entry name" value="POLYGALACTURONAN_RHAMNOGALACTURONAN TRANSPORT SYSTEM PERMEASE PROTEIN YTCP"/>
    <property type="match status" value="1"/>
</dbReference>
<gene>
    <name evidence="9" type="ORF">IAA84_11650</name>
</gene>
<dbReference type="EMBL" id="DVJN01000222">
    <property type="protein sequence ID" value="HIS93658.1"/>
    <property type="molecule type" value="Genomic_DNA"/>
</dbReference>
<dbReference type="InterPro" id="IPR035906">
    <property type="entry name" value="MetI-like_sf"/>
</dbReference>
<dbReference type="PROSITE" id="PS50928">
    <property type="entry name" value="ABC_TM1"/>
    <property type="match status" value="1"/>
</dbReference>
<evidence type="ECO:0000313" key="10">
    <source>
        <dbReference type="Proteomes" id="UP000824140"/>
    </source>
</evidence>
<name>A0A9D1K866_9FIRM</name>
<organism evidence="9 10">
    <name type="scientific">Candidatus Alectryocaccomicrobium excrementavium</name>
    <dbReference type="NCBI Taxonomy" id="2840668"/>
    <lineage>
        <taxon>Bacteria</taxon>
        <taxon>Bacillati</taxon>
        <taxon>Bacillota</taxon>
        <taxon>Clostridia</taxon>
        <taxon>Candidatus Alectryocaccomicrobium</taxon>
    </lineage>
</organism>
<comment type="caution">
    <text evidence="9">The sequence shown here is derived from an EMBL/GenBank/DDBJ whole genome shotgun (WGS) entry which is preliminary data.</text>
</comment>
<feature type="domain" description="ABC transmembrane type-1" evidence="8">
    <location>
        <begin position="56"/>
        <end position="251"/>
    </location>
</feature>
<sequence>MVLMLLIILYPLYFIVIASFSDPNLVNSGQVLFWPRGYTIEGYTRMLNHDDLWRGYRNSLIYTAGGTLFSLVVTIPAAFTLANRHTRGKRLFTFIFTFTMMFSGGMIPTYLVVKQLDLINTPWILMINGGFTAYNLVVSRTFMQTIPQELLEAAEIDGTSVWQCFFQIVLPLSKAIIAVMALFYGVARWNDYFSALIYTSDQELVPLQMVLRRILLQSESVASSASGSDPETMAMMARISELMKYCVIIAASVPAMLVYPFVQKHFVKGVMLGSLKG</sequence>
<proteinExistence type="inferred from homology"/>
<accession>A0A9D1K866</accession>
<dbReference type="GO" id="GO:0055085">
    <property type="term" value="P:transmembrane transport"/>
    <property type="evidence" value="ECO:0007669"/>
    <property type="project" value="InterPro"/>
</dbReference>
<dbReference type="InterPro" id="IPR000515">
    <property type="entry name" value="MetI-like"/>
</dbReference>
<dbReference type="Gene3D" id="1.10.3720.10">
    <property type="entry name" value="MetI-like"/>
    <property type="match status" value="1"/>
</dbReference>
<keyword evidence="5 7" id="KW-1133">Transmembrane helix</keyword>
<reference evidence="9" key="2">
    <citation type="journal article" date="2021" name="PeerJ">
        <title>Extensive microbial diversity within the chicken gut microbiome revealed by metagenomics and culture.</title>
        <authorList>
            <person name="Gilroy R."/>
            <person name="Ravi A."/>
            <person name="Getino M."/>
            <person name="Pursley I."/>
            <person name="Horton D.L."/>
            <person name="Alikhan N.F."/>
            <person name="Baker D."/>
            <person name="Gharbi K."/>
            <person name="Hall N."/>
            <person name="Watson M."/>
            <person name="Adriaenssens E.M."/>
            <person name="Foster-Nyarko E."/>
            <person name="Jarju S."/>
            <person name="Secka A."/>
            <person name="Antonio M."/>
            <person name="Oren A."/>
            <person name="Chaudhuri R.R."/>
            <person name="La Ragione R."/>
            <person name="Hildebrand F."/>
            <person name="Pallen M.J."/>
        </authorList>
    </citation>
    <scope>NUCLEOTIDE SEQUENCE</scope>
    <source>
        <strain evidence="9">13766</strain>
    </source>
</reference>
<dbReference type="CDD" id="cd06261">
    <property type="entry name" value="TM_PBP2"/>
    <property type="match status" value="1"/>
</dbReference>
<evidence type="ECO:0000256" key="1">
    <source>
        <dbReference type="ARBA" id="ARBA00004651"/>
    </source>
</evidence>
<protein>
    <submittedName>
        <fullName evidence="9">Carbohydrate ABC transporter permease</fullName>
    </submittedName>
</protein>
<comment type="subcellular location">
    <subcellularLocation>
        <location evidence="1 7">Cell membrane</location>
        <topology evidence="1 7">Multi-pass membrane protein</topology>
    </subcellularLocation>
</comment>
<dbReference type="PANTHER" id="PTHR43744">
    <property type="entry name" value="ABC TRANSPORTER PERMEASE PROTEIN MG189-RELATED-RELATED"/>
    <property type="match status" value="1"/>
</dbReference>
<evidence type="ECO:0000313" key="9">
    <source>
        <dbReference type="EMBL" id="HIS93658.1"/>
    </source>
</evidence>